<name>A0A6J1PZJ6_9HYME</name>
<dbReference type="AlphaFoldDB" id="A0A6J1PZJ6"/>
<proteinExistence type="predicted"/>
<feature type="domain" description="BEN" evidence="1">
    <location>
        <begin position="102"/>
        <end position="210"/>
    </location>
</feature>
<keyword evidence="2" id="KW-1185">Reference proteome</keyword>
<evidence type="ECO:0000313" key="3">
    <source>
        <dbReference type="RefSeq" id="XP_024874671.1"/>
    </source>
</evidence>
<dbReference type="GeneID" id="112456403"/>
<dbReference type="SMART" id="SM01025">
    <property type="entry name" value="BEN"/>
    <property type="match status" value="1"/>
</dbReference>
<evidence type="ECO:0000259" key="1">
    <source>
        <dbReference type="PROSITE" id="PS51457"/>
    </source>
</evidence>
<evidence type="ECO:0000313" key="2">
    <source>
        <dbReference type="Proteomes" id="UP000504618"/>
    </source>
</evidence>
<accession>A0A6J1PZJ6</accession>
<dbReference type="Proteomes" id="UP000504618">
    <property type="component" value="Unplaced"/>
</dbReference>
<reference evidence="3" key="1">
    <citation type="submission" date="2025-08" db="UniProtKB">
        <authorList>
            <consortium name="RefSeq"/>
        </authorList>
    </citation>
    <scope>IDENTIFICATION</scope>
    <source>
        <tissue evidence="3">Whole body</tissue>
    </source>
</reference>
<dbReference type="PROSITE" id="PS51457">
    <property type="entry name" value="BEN"/>
    <property type="match status" value="1"/>
</dbReference>
<dbReference type="Pfam" id="PF10523">
    <property type="entry name" value="BEN"/>
    <property type="match status" value="1"/>
</dbReference>
<gene>
    <name evidence="3" type="primary">LOC112456403</name>
</gene>
<dbReference type="OrthoDB" id="7555350at2759"/>
<dbReference type="InterPro" id="IPR018379">
    <property type="entry name" value="BEN_domain"/>
</dbReference>
<sequence>IQQIDKCTKKVFSKLKDIEEKLKYLEKEIDKNTKNVMSWSTIKSVPIYSNDKIKNESEIVDTDPLMIDSNSKNSPNDECLNADKVRNSNKENKENSTLEKVISGGRYFELKHITNTQLSKVNDSSISKLTCDLLSLVYEKTELRNSSLTGSIANANKSSNLDKKSTEKLDPVRLKAVENFIYEKFGKTDDNTKLFRSAVRSKCNNAKKKVPVKI</sequence>
<organism evidence="2 3">
    <name type="scientific">Temnothorax curvispinosus</name>
    <dbReference type="NCBI Taxonomy" id="300111"/>
    <lineage>
        <taxon>Eukaryota</taxon>
        <taxon>Metazoa</taxon>
        <taxon>Ecdysozoa</taxon>
        <taxon>Arthropoda</taxon>
        <taxon>Hexapoda</taxon>
        <taxon>Insecta</taxon>
        <taxon>Pterygota</taxon>
        <taxon>Neoptera</taxon>
        <taxon>Endopterygota</taxon>
        <taxon>Hymenoptera</taxon>
        <taxon>Apocrita</taxon>
        <taxon>Aculeata</taxon>
        <taxon>Formicoidea</taxon>
        <taxon>Formicidae</taxon>
        <taxon>Myrmicinae</taxon>
        <taxon>Temnothorax</taxon>
    </lineage>
</organism>
<dbReference type="GO" id="GO:0003677">
    <property type="term" value="F:DNA binding"/>
    <property type="evidence" value="ECO:0007669"/>
    <property type="project" value="InterPro"/>
</dbReference>
<dbReference type="RefSeq" id="XP_024874671.1">
    <property type="nucleotide sequence ID" value="XM_025018903.1"/>
</dbReference>
<protein>
    <submittedName>
        <fullName evidence="3">Uncharacterized protein LOC112456403</fullName>
    </submittedName>
</protein>
<dbReference type="Gene3D" id="1.10.10.2590">
    <property type="entry name" value="BEN domain"/>
    <property type="match status" value="1"/>
</dbReference>
<feature type="non-terminal residue" evidence="3">
    <location>
        <position position="1"/>
    </location>
</feature>